<dbReference type="OrthoDB" id="440553at2759"/>
<keyword evidence="2 6" id="KW-0812">Transmembrane</keyword>
<evidence type="ECO:0000256" key="3">
    <source>
        <dbReference type="ARBA" id="ARBA00022989"/>
    </source>
</evidence>
<evidence type="ECO:0000256" key="5">
    <source>
        <dbReference type="SAM" id="MobiDB-lite"/>
    </source>
</evidence>
<dbReference type="InParanoid" id="A0A2T3AKP4"/>
<keyword evidence="4 6" id="KW-0472">Membrane</keyword>
<dbReference type="InterPro" id="IPR036259">
    <property type="entry name" value="MFS_trans_sf"/>
</dbReference>
<evidence type="ECO:0000313" key="9">
    <source>
        <dbReference type="Proteomes" id="UP000241462"/>
    </source>
</evidence>
<feature type="transmembrane region" description="Helical" evidence="6">
    <location>
        <begin position="289"/>
        <end position="314"/>
    </location>
</feature>
<dbReference type="GO" id="GO:0005886">
    <property type="term" value="C:plasma membrane"/>
    <property type="evidence" value="ECO:0007669"/>
    <property type="project" value="TreeGrafter"/>
</dbReference>
<protein>
    <submittedName>
        <fullName evidence="8">Major facilitator superfamily transporter</fullName>
    </submittedName>
</protein>
<feature type="transmembrane region" description="Helical" evidence="6">
    <location>
        <begin position="102"/>
        <end position="121"/>
    </location>
</feature>
<dbReference type="AlphaFoldDB" id="A0A2T3AKP4"/>
<feature type="transmembrane region" description="Helical" evidence="6">
    <location>
        <begin position="133"/>
        <end position="154"/>
    </location>
</feature>
<dbReference type="Proteomes" id="UP000241462">
    <property type="component" value="Unassembled WGS sequence"/>
</dbReference>
<sequence length="593" mass="64118">MSGQEETAWSASSKDSKKLPKSSEKLASEPSNQPDPDPIVQAEDLPVNQENLPYRESTIPPWRFAFLCVGLCLGLFMAMMDASIVATSLYTIGVEFNDLEHINWVALAYSLAFLGCSVFFASMSDVIGRRNAFVVAFVLFFAFSLGCGFAHNMATLIACRTFQGIGGAGLFSVTMITFPELTPKKLKGVIAPLLGMIISFGGILGPVLGGVFTKYASWRWVFWLNGPLGFVSMLLFYAAWPKAEHLPTLQQRSWRDLDFLGSFLVVAAAVLVTFAFQSAGTDVEANNPWISGLFIGPLVTGSICWVGLFLWQHVFERTWPRKMAAIPLGLFRNHIFAAAALHTVFLGFAYLAALYAIPLRLQVVNSKSPIMAGVMMLPMLGATGVGSVLTGILSSKTNRLFETMTFGAVLVTLGLALESTVSDSQVLEQKFLGFLVLLGLGIGMINSAATIFTTIEAPIPEHAPAQGIIAQSRMLGGSIGIAMSSAVLAGQQRAHLAGVVSLSDLQDLKEAEQRLTPAQLTAIRTAYNNAFTETMKVCAIVTGIGVLIALGTYRHGRVPLGDQRAQQVKAEIERRRAERELDVQGHRATRVVV</sequence>
<reference evidence="8 9" key="1">
    <citation type="journal article" date="2018" name="Mycol. Prog.">
        <title>Coniella lustricola, a new species from submerged detritus.</title>
        <authorList>
            <person name="Raudabaugh D.B."/>
            <person name="Iturriaga T."/>
            <person name="Carver A."/>
            <person name="Mondo S."/>
            <person name="Pangilinan J."/>
            <person name="Lipzen A."/>
            <person name="He G."/>
            <person name="Amirebrahimi M."/>
            <person name="Grigoriev I.V."/>
            <person name="Miller A.N."/>
        </authorList>
    </citation>
    <scope>NUCLEOTIDE SEQUENCE [LARGE SCALE GENOMIC DNA]</scope>
    <source>
        <strain evidence="8 9">B22-T-1</strain>
    </source>
</reference>
<dbReference type="InterPro" id="IPR011701">
    <property type="entry name" value="MFS"/>
</dbReference>
<feature type="transmembrane region" description="Helical" evidence="6">
    <location>
        <begin position="431"/>
        <end position="452"/>
    </location>
</feature>
<comment type="subcellular location">
    <subcellularLocation>
        <location evidence="1">Membrane</location>
        <topology evidence="1">Multi-pass membrane protein</topology>
    </subcellularLocation>
</comment>
<feature type="transmembrane region" description="Helical" evidence="6">
    <location>
        <begin position="190"/>
        <end position="208"/>
    </location>
</feature>
<dbReference type="PROSITE" id="PS50850">
    <property type="entry name" value="MFS"/>
    <property type="match status" value="1"/>
</dbReference>
<accession>A0A2T3AKP4</accession>
<gene>
    <name evidence="8" type="ORF">BD289DRAFT_359764</name>
</gene>
<feature type="compositionally biased region" description="Basic and acidic residues" evidence="5">
    <location>
        <begin position="14"/>
        <end position="27"/>
    </location>
</feature>
<evidence type="ECO:0000313" key="8">
    <source>
        <dbReference type="EMBL" id="PSS02246.1"/>
    </source>
</evidence>
<evidence type="ECO:0000256" key="6">
    <source>
        <dbReference type="SAM" id="Phobius"/>
    </source>
</evidence>
<dbReference type="Pfam" id="PF07690">
    <property type="entry name" value="MFS_1"/>
    <property type="match status" value="1"/>
</dbReference>
<proteinExistence type="predicted"/>
<dbReference type="GO" id="GO:0022857">
    <property type="term" value="F:transmembrane transporter activity"/>
    <property type="evidence" value="ECO:0007669"/>
    <property type="project" value="InterPro"/>
</dbReference>
<evidence type="ECO:0000256" key="1">
    <source>
        <dbReference type="ARBA" id="ARBA00004141"/>
    </source>
</evidence>
<name>A0A2T3AKP4_9PEZI</name>
<dbReference type="PRINTS" id="PR01036">
    <property type="entry name" value="TCRTETB"/>
</dbReference>
<keyword evidence="9" id="KW-1185">Reference proteome</keyword>
<feature type="region of interest" description="Disordered" evidence="5">
    <location>
        <begin position="1"/>
        <end position="41"/>
    </location>
</feature>
<feature type="transmembrane region" description="Helical" evidence="6">
    <location>
        <begin position="160"/>
        <end position="178"/>
    </location>
</feature>
<organism evidence="8 9">
    <name type="scientific">Coniella lustricola</name>
    <dbReference type="NCBI Taxonomy" id="2025994"/>
    <lineage>
        <taxon>Eukaryota</taxon>
        <taxon>Fungi</taxon>
        <taxon>Dikarya</taxon>
        <taxon>Ascomycota</taxon>
        <taxon>Pezizomycotina</taxon>
        <taxon>Sordariomycetes</taxon>
        <taxon>Sordariomycetidae</taxon>
        <taxon>Diaporthales</taxon>
        <taxon>Schizoparmaceae</taxon>
        <taxon>Coniella</taxon>
    </lineage>
</organism>
<evidence type="ECO:0000256" key="4">
    <source>
        <dbReference type="ARBA" id="ARBA00023136"/>
    </source>
</evidence>
<dbReference type="PANTHER" id="PTHR23501:SF43">
    <property type="entry name" value="MULTIDRUG TRANSPORTER, PUTATIVE (AFU_ORTHOLOGUE AFUA_6G03040)-RELATED"/>
    <property type="match status" value="1"/>
</dbReference>
<feature type="transmembrane region" description="Helical" evidence="6">
    <location>
        <begin position="259"/>
        <end position="277"/>
    </location>
</feature>
<feature type="transmembrane region" description="Helical" evidence="6">
    <location>
        <begin position="335"/>
        <end position="358"/>
    </location>
</feature>
<dbReference type="PANTHER" id="PTHR23501">
    <property type="entry name" value="MAJOR FACILITATOR SUPERFAMILY"/>
    <property type="match status" value="1"/>
</dbReference>
<dbReference type="SUPFAM" id="SSF103473">
    <property type="entry name" value="MFS general substrate transporter"/>
    <property type="match status" value="1"/>
</dbReference>
<keyword evidence="3 6" id="KW-1133">Transmembrane helix</keyword>
<evidence type="ECO:0000259" key="7">
    <source>
        <dbReference type="PROSITE" id="PS50850"/>
    </source>
</evidence>
<evidence type="ECO:0000256" key="2">
    <source>
        <dbReference type="ARBA" id="ARBA00022692"/>
    </source>
</evidence>
<feature type="transmembrane region" description="Helical" evidence="6">
    <location>
        <begin position="220"/>
        <end position="239"/>
    </location>
</feature>
<dbReference type="Gene3D" id="1.20.1250.20">
    <property type="entry name" value="MFS general substrate transporter like domains"/>
    <property type="match status" value="2"/>
</dbReference>
<feature type="transmembrane region" description="Helical" evidence="6">
    <location>
        <begin position="64"/>
        <end position="90"/>
    </location>
</feature>
<feature type="transmembrane region" description="Helical" evidence="6">
    <location>
        <begin position="370"/>
        <end position="393"/>
    </location>
</feature>
<feature type="domain" description="Major facilitator superfamily (MFS) profile" evidence="7">
    <location>
        <begin position="67"/>
        <end position="557"/>
    </location>
</feature>
<dbReference type="EMBL" id="KZ678378">
    <property type="protein sequence ID" value="PSS02246.1"/>
    <property type="molecule type" value="Genomic_DNA"/>
</dbReference>
<dbReference type="InterPro" id="IPR020846">
    <property type="entry name" value="MFS_dom"/>
</dbReference>